<evidence type="ECO:0000313" key="2">
    <source>
        <dbReference type="EMBL" id="KAA8894717.1"/>
    </source>
</evidence>
<dbReference type="Proteomes" id="UP000326924">
    <property type="component" value="Unassembled WGS sequence"/>
</dbReference>
<keyword evidence="1" id="KW-0732">Signal</keyword>
<protein>
    <submittedName>
        <fullName evidence="2">Uncharacterized protein</fullName>
    </submittedName>
</protein>
<evidence type="ECO:0000256" key="1">
    <source>
        <dbReference type="SAM" id="SignalP"/>
    </source>
</evidence>
<proteinExistence type="predicted"/>
<accession>A0A5J5EHW7</accession>
<keyword evidence="3" id="KW-1185">Reference proteome</keyword>
<dbReference type="EMBL" id="VXIS01000317">
    <property type="protein sequence ID" value="KAA8894717.1"/>
    <property type="molecule type" value="Genomic_DNA"/>
</dbReference>
<organism evidence="2 3">
    <name type="scientific">Sphaerosporella brunnea</name>
    <dbReference type="NCBI Taxonomy" id="1250544"/>
    <lineage>
        <taxon>Eukaryota</taxon>
        <taxon>Fungi</taxon>
        <taxon>Dikarya</taxon>
        <taxon>Ascomycota</taxon>
        <taxon>Pezizomycotina</taxon>
        <taxon>Pezizomycetes</taxon>
        <taxon>Pezizales</taxon>
        <taxon>Pyronemataceae</taxon>
        <taxon>Sphaerosporella</taxon>
    </lineage>
</organism>
<dbReference type="AlphaFoldDB" id="A0A5J5EHW7"/>
<feature type="signal peptide" evidence="1">
    <location>
        <begin position="1"/>
        <end position="24"/>
    </location>
</feature>
<gene>
    <name evidence="2" type="ORF">FN846DRAFT_912588</name>
</gene>
<comment type="caution">
    <text evidence="2">The sequence shown here is derived from an EMBL/GenBank/DDBJ whole genome shotgun (WGS) entry which is preliminary data.</text>
</comment>
<evidence type="ECO:0000313" key="3">
    <source>
        <dbReference type="Proteomes" id="UP000326924"/>
    </source>
</evidence>
<reference evidence="2 3" key="1">
    <citation type="submission" date="2019-09" db="EMBL/GenBank/DDBJ databases">
        <title>Draft genome of the ectomycorrhizal ascomycete Sphaerosporella brunnea.</title>
        <authorList>
            <consortium name="DOE Joint Genome Institute"/>
            <person name="Benucci G.M."/>
            <person name="Marozzi G."/>
            <person name="Antonielli L."/>
            <person name="Sanchez S."/>
            <person name="Marco P."/>
            <person name="Wang X."/>
            <person name="Falini L.B."/>
            <person name="Barry K."/>
            <person name="Haridas S."/>
            <person name="Lipzen A."/>
            <person name="Labutti K."/>
            <person name="Grigoriev I.V."/>
            <person name="Murat C."/>
            <person name="Martin F."/>
            <person name="Albertini E."/>
            <person name="Donnini D."/>
            <person name="Bonito G."/>
        </authorList>
    </citation>
    <scope>NUCLEOTIDE SEQUENCE [LARGE SCALE GENOMIC DNA]</scope>
    <source>
        <strain evidence="2 3">Sb_GMNB300</strain>
    </source>
</reference>
<feature type="chain" id="PRO_5023827381" evidence="1">
    <location>
        <begin position="25"/>
        <end position="154"/>
    </location>
</feature>
<name>A0A5J5EHW7_9PEZI</name>
<sequence length="154" mass="17018">MPGSKSQPEIAMAVLFHLFLKVVADMLLTRFIDIRVDWPQIACQVFWKQCHRILDVGVMPFGIALHASAADAQAERPLNAIITRTEFLIRLKELTGSGFVGACMAFFDAENHTPLLNTVATVQAHGRRSWSSVEFLFLGSFVLPGSDAKSKMIA</sequence>
<dbReference type="InParanoid" id="A0A5J5EHW7"/>